<evidence type="ECO:0000313" key="4">
    <source>
        <dbReference type="Proteomes" id="UP000762676"/>
    </source>
</evidence>
<dbReference type="InterPro" id="IPR050801">
    <property type="entry name" value="Ca-Dep_Lectins_ImmuneDev"/>
</dbReference>
<keyword evidence="4" id="KW-1185">Reference proteome</keyword>
<dbReference type="PROSITE" id="PS50041">
    <property type="entry name" value="C_TYPE_LECTIN_2"/>
    <property type="match status" value="1"/>
</dbReference>
<dbReference type="Proteomes" id="UP000762676">
    <property type="component" value="Unassembled WGS sequence"/>
</dbReference>
<dbReference type="AlphaFoldDB" id="A0AAV4JXZ6"/>
<organism evidence="3 4">
    <name type="scientific">Elysia marginata</name>
    <dbReference type="NCBI Taxonomy" id="1093978"/>
    <lineage>
        <taxon>Eukaryota</taxon>
        <taxon>Metazoa</taxon>
        <taxon>Spiralia</taxon>
        <taxon>Lophotrochozoa</taxon>
        <taxon>Mollusca</taxon>
        <taxon>Gastropoda</taxon>
        <taxon>Heterobranchia</taxon>
        <taxon>Euthyneura</taxon>
        <taxon>Panpulmonata</taxon>
        <taxon>Sacoglossa</taxon>
        <taxon>Placobranchoidea</taxon>
        <taxon>Plakobranchidae</taxon>
        <taxon>Elysia</taxon>
    </lineage>
</organism>
<keyword evidence="1" id="KW-1015">Disulfide bond</keyword>
<gene>
    <name evidence="3" type="ORF">ElyMa_005241500</name>
</gene>
<accession>A0AAV4JXZ6</accession>
<proteinExistence type="predicted"/>
<dbReference type="PANTHER" id="PTHR22801:SF63">
    <property type="entry name" value="C-TYPE LECTIN DOMAIN-CONTAINING PROTEIN"/>
    <property type="match status" value="1"/>
</dbReference>
<dbReference type="EMBL" id="BMAT01010456">
    <property type="protein sequence ID" value="GFS27160.1"/>
    <property type="molecule type" value="Genomic_DNA"/>
</dbReference>
<evidence type="ECO:0000259" key="2">
    <source>
        <dbReference type="PROSITE" id="PS50041"/>
    </source>
</evidence>
<reference evidence="3 4" key="1">
    <citation type="journal article" date="2021" name="Elife">
        <title>Chloroplast acquisition without the gene transfer in kleptoplastic sea slugs, Plakobranchus ocellatus.</title>
        <authorList>
            <person name="Maeda T."/>
            <person name="Takahashi S."/>
            <person name="Yoshida T."/>
            <person name="Shimamura S."/>
            <person name="Takaki Y."/>
            <person name="Nagai Y."/>
            <person name="Toyoda A."/>
            <person name="Suzuki Y."/>
            <person name="Arimoto A."/>
            <person name="Ishii H."/>
            <person name="Satoh N."/>
            <person name="Nishiyama T."/>
            <person name="Hasebe M."/>
            <person name="Maruyama T."/>
            <person name="Minagawa J."/>
            <person name="Obokata J."/>
            <person name="Shigenobu S."/>
        </authorList>
    </citation>
    <scope>NUCLEOTIDE SEQUENCE [LARGE SCALE GENOMIC DNA]</scope>
</reference>
<dbReference type="Pfam" id="PF00059">
    <property type="entry name" value="Lectin_C"/>
    <property type="match status" value="1"/>
</dbReference>
<evidence type="ECO:0000313" key="3">
    <source>
        <dbReference type="EMBL" id="GFS27160.1"/>
    </source>
</evidence>
<dbReference type="Gene3D" id="3.10.100.10">
    <property type="entry name" value="Mannose-Binding Protein A, subunit A"/>
    <property type="match status" value="1"/>
</dbReference>
<dbReference type="SMART" id="SM00034">
    <property type="entry name" value="CLECT"/>
    <property type="match status" value="1"/>
</dbReference>
<dbReference type="InterPro" id="IPR018378">
    <property type="entry name" value="C-type_lectin_CS"/>
</dbReference>
<dbReference type="SUPFAM" id="SSF56436">
    <property type="entry name" value="C-type lectin-like"/>
    <property type="match status" value="1"/>
</dbReference>
<sequence>MLYNYLWSIENFLFNFSYLILISEQAFSVKAALSNYYFKVNSDVQCRKAELSPPWTSESLVSCVAECRIRFHNRCNNIVYNNLTSACTPVHPMAFSDPVLASQPGDELFSLQDKELTCDVSAGFQLQQACGASACIRRTTAEKDFEDALDDCKSRGATLFSPDTYERFALLPNIATSDQQTWVGLKKPEPGFDWKWPNGNLILQDFFDFMWSPYQPSHDLSAEKCISYLFKDTSACKLHDLGCSRNIEFICEQN</sequence>
<evidence type="ECO:0000256" key="1">
    <source>
        <dbReference type="ARBA" id="ARBA00023157"/>
    </source>
</evidence>
<dbReference type="InterPro" id="IPR001304">
    <property type="entry name" value="C-type_lectin-like"/>
</dbReference>
<dbReference type="InterPro" id="IPR016186">
    <property type="entry name" value="C-type_lectin-like/link_sf"/>
</dbReference>
<name>A0AAV4JXZ6_9GAST</name>
<dbReference type="CDD" id="cd00037">
    <property type="entry name" value="CLECT"/>
    <property type="match status" value="1"/>
</dbReference>
<dbReference type="PROSITE" id="PS00615">
    <property type="entry name" value="C_TYPE_LECTIN_1"/>
    <property type="match status" value="1"/>
</dbReference>
<dbReference type="InterPro" id="IPR016187">
    <property type="entry name" value="CTDL_fold"/>
</dbReference>
<feature type="domain" description="C-type lectin" evidence="2">
    <location>
        <begin position="131"/>
        <end position="252"/>
    </location>
</feature>
<protein>
    <submittedName>
        <fullName evidence="3">C-type lectin</fullName>
    </submittedName>
</protein>
<comment type="caution">
    <text evidence="3">The sequence shown here is derived from an EMBL/GenBank/DDBJ whole genome shotgun (WGS) entry which is preliminary data.</text>
</comment>
<dbReference type="PANTHER" id="PTHR22801">
    <property type="entry name" value="LITHOSTATHINE"/>
    <property type="match status" value="1"/>
</dbReference>